<dbReference type="PANTHER" id="PTHR11731">
    <property type="entry name" value="PROTEASE FAMILY S9B,C DIPEPTIDYL-PEPTIDASE IV-RELATED"/>
    <property type="match status" value="1"/>
</dbReference>
<dbReference type="EMBL" id="FNAS01000014">
    <property type="protein sequence ID" value="SDE59744.1"/>
    <property type="molecule type" value="Genomic_DNA"/>
</dbReference>
<dbReference type="InterPro" id="IPR001375">
    <property type="entry name" value="Peptidase_S9_cat"/>
</dbReference>
<dbReference type="Proteomes" id="UP000198517">
    <property type="component" value="Unassembled WGS sequence"/>
</dbReference>
<evidence type="ECO:0000259" key="1">
    <source>
        <dbReference type="Pfam" id="PF00326"/>
    </source>
</evidence>
<dbReference type="AlphaFoldDB" id="A0A1G7E7R5"/>
<dbReference type="Gene3D" id="3.40.50.1820">
    <property type="entry name" value="alpha/beta hydrolase"/>
    <property type="match status" value="1"/>
</dbReference>
<feature type="domain" description="Peptidase S9 prolyl oligopeptidase catalytic" evidence="1">
    <location>
        <begin position="519"/>
        <end position="714"/>
    </location>
</feature>
<dbReference type="Gene3D" id="2.140.10.30">
    <property type="entry name" value="Dipeptidylpeptidase IV, N-terminal domain"/>
    <property type="match status" value="1"/>
</dbReference>
<protein>
    <submittedName>
        <fullName evidence="3">Dipeptidyl-peptidase-4</fullName>
    </submittedName>
</protein>
<dbReference type="GO" id="GO:0008239">
    <property type="term" value="F:dipeptidyl-peptidase activity"/>
    <property type="evidence" value="ECO:0007669"/>
    <property type="project" value="TreeGrafter"/>
</dbReference>
<keyword evidence="4" id="KW-1185">Reference proteome</keyword>
<dbReference type="PROSITE" id="PS51257">
    <property type="entry name" value="PROKAR_LIPOPROTEIN"/>
    <property type="match status" value="1"/>
</dbReference>
<gene>
    <name evidence="3" type="ORF">SAMN05421544_11456</name>
</gene>
<feature type="domain" description="Dipeptidylpeptidase IV N-terminal" evidence="2">
    <location>
        <begin position="128"/>
        <end position="431"/>
    </location>
</feature>
<dbReference type="SUPFAM" id="SSF53474">
    <property type="entry name" value="alpha/beta-Hydrolases"/>
    <property type="match status" value="1"/>
</dbReference>
<dbReference type="OrthoDB" id="9812921at2"/>
<name>A0A1G7E7R5_9FLAO</name>
<sequence length="719" mass="82330">MNPKRFILLSLIGSSCLLFSQKKNFTMAEAVNGLRTNLARKTISNFSWDKDSKGYTQIVKGGYLHTDYPSMKTDTLVSLYQLNQYMPAGKKLSYMPYLTFVNLEKAYYNDENHYYILEKKGGRWTLKTLENLPKGAENINVLNDGGLFVYTIKNNLYLQKNSIVDTISNEKDENIISGQFVHRNEFGVTKGIFPAPDNSKIAFYRKDQTMVKDYPIIDWSVVPAENHNIKYPMAGKTSEQVKLGVYDVKSHSVKFLDIVGPKDQYLTAVSWSPDSKWIFVGILNRDQNHLMMNQYDAATGLFVKTLFEEKNPKYVEPQYPMVFLPNSNTEYIWQSQRTGYNHLFLYDLKKGFIKQLTKGDWLVNSILGFNAKDNEIYYESSEASPLEKQLYKINWKSGKKTRLSQIHGTHYGILNSQGTLVADYYSNDTIPRNIDIIDTRSLQTKNILTAENTLKGFDRPQVKLVNLKADDGTPLYGKIILPTNFDPNKKYPAIVYLYNGPHVQLITDSFPVSGNLWYEYMAQHGYVVFTMDGRGSSNRGFKFESATFRQLGTKEMDDQLKGVAYLKSLPYVDSDRLGVHGWSFGGFMTTSLMLRHPGVFKAAVAGGPVMDWKMYEVMYTERYMDTPQDNPEGYETANLLAKTKNLKGKLLLIHGTQDATVVWQHTIDFIRNAVSNGVQLDYFVYPGYEHNVIGKDRVHLMQEVTDYFDENLKNSPTTK</sequence>
<dbReference type="Pfam" id="PF00930">
    <property type="entry name" value="DPPIV_N"/>
    <property type="match status" value="1"/>
</dbReference>
<dbReference type="SUPFAM" id="SSF82171">
    <property type="entry name" value="DPP6 N-terminal domain-like"/>
    <property type="match status" value="1"/>
</dbReference>
<dbReference type="InterPro" id="IPR029058">
    <property type="entry name" value="AB_hydrolase_fold"/>
</dbReference>
<accession>A0A1G7E7R5</accession>
<dbReference type="InterPro" id="IPR050278">
    <property type="entry name" value="Serine_Prot_S9B/DPPIV"/>
</dbReference>
<evidence type="ECO:0000313" key="4">
    <source>
        <dbReference type="Proteomes" id="UP000198517"/>
    </source>
</evidence>
<dbReference type="RefSeq" id="WP_092737286.1">
    <property type="nucleotide sequence ID" value="NZ_FNAS01000014.1"/>
</dbReference>
<dbReference type="InterPro" id="IPR002469">
    <property type="entry name" value="Peptidase_S9B_N"/>
</dbReference>
<evidence type="ECO:0000313" key="3">
    <source>
        <dbReference type="EMBL" id="SDE59744.1"/>
    </source>
</evidence>
<reference evidence="3 4" key="1">
    <citation type="submission" date="2016-10" db="EMBL/GenBank/DDBJ databases">
        <authorList>
            <person name="de Groot N.N."/>
        </authorList>
    </citation>
    <scope>NUCLEOTIDE SEQUENCE [LARGE SCALE GENOMIC DNA]</scope>
    <source>
        <strain evidence="3 4">DSM 24015</strain>
    </source>
</reference>
<proteinExistence type="predicted"/>
<dbReference type="GO" id="GO:0008236">
    <property type="term" value="F:serine-type peptidase activity"/>
    <property type="evidence" value="ECO:0007669"/>
    <property type="project" value="InterPro"/>
</dbReference>
<dbReference type="STRING" id="1071918.SAMN05421544_11456"/>
<organism evidence="3 4">
    <name type="scientific">Riemerella columbipharyngis</name>
    <dbReference type="NCBI Taxonomy" id="1071918"/>
    <lineage>
        <taxon>Bacteria</taxon>
        <taxon>Pseudomonadati</taxon>
        <taxon>Bacteroidota</taxon>
        <taxon>Flavobacteriia</taxon>
        <taxon>Flavobacteriales</taxon>
        <taxon>Weeksellaceae</taxon>
        <taxon>Riemerella</taxon>
    </lineage>
</organism>
<dbReference type="GO" id="GO:0006508">
    <property type="term" value="P:proteolysis"/>
    <property type="evidence" value="ECO:0007669"/>
    <property type="project" value="InterPro"/>
</dbReference>
<dbReference type="Pfam" id="PF00326">
    <property type="entry name" value="Peptidase_S9"/>
    <property type="match status" value="1"/>
</dbReference>
<evidence type="ECO:0000259" key="2">
    <source>
        <dbReference type="Pfam" id="PF00930"/>
    </source>
</evidence>
<dbReference type="PANTHER" id="PTHR11731:SF193">
    <property type="entry name" value="DIPEPTIDYL PEPTIDASE 9"/>
    <property type="match status" value="1"/>
</dbReference>